<accession>A0A0M0K197</accession>
<sequence>MFIDMLVKYDFAVVVVCIGLAASKKLYPALKSRRDIIVTCTYHAVLLINLQLAAQEWKTWVMNNETRKKGTMVAIVKTYMAEKKAEREARHAARNAA</sequence>
<evidence type="ECO:0000313" key="1">
    <source>
        <dbReference type="EMBL" id="KOO32367.1"/>
    </source>
</evidence>
<dbReference type="AlphaFoldDB" id="A0A0M0K197"/>
<dbReference type="Proteomes" id="UP000037460">
    <property type="component" value="Unassembled WGS sequence"/>
</dbReference>
<dbReference type="EMBL" id="JWZX01001790">
    <property type="protein sequence ID" value="KOO32367.1"/>
    <property type="molecule type" value="Genomic_DNA"/>
</dbReference>
<keyword evidence="2" id="KW-1185">Reference proteome</keyword>
<protein>
    <submittedName>
        <fullName evidence="1">Uncharacterized protein</fullName>
    </submittedName>
</protein>
<evidence type="ECO:0000313" key="2">
    <source>
        <dbReference type="Proteomes" id="UP000037460"/>
    </source>
</evidence>
<reference evidence="2" key="1">
    <citation type="journal article" date="2015" name="PLoS Genet.">
        <title>Genome Sequence and Transcriptome Analyses of Chrysochromulina tobin: Metabolic Tools for Enhanced Algal Fitness in the Prominent Order Prymnesiales (Haptophyceae).</title>
        <authorList>
            <person name="Hovde B.T."/>
            <person name="Deodato C.R."/>
            <person name="Hunsperger H.M."/>
            <person name="Ryken S.A."/>
            <person name="Yost W."/>
            <person name="Jha R.K."/>
            <person name="Patterson J."/>
            <person name="Monnat R.J. Jr."/>
            <person name="Barlow S.B."/>
            <person name="Starkenburg S.R."/>
            <person name="Cattolico R.A."/>
        </authorList>
    </citation>
    <scope>NUCLEOTIDE SEQUENCE</scope>
    <source>
        <strain evidence="2">CCMP291</strain>
    </source>
</reference>
<proteinExistence type="predicted"/>
<name>A0A0M0K197_9EUKA</name>
<comment type="caution">
    <text evidence="1">The sequence shown here is derived from an EMBL/GenBank/DDBJ whole genome shotgun (WGS) entry which is preliminary data.</text>
</comment>
<gene>
    <name evidence="1" type="ORF">Ctob_013763</name>
</gene>
<organism evidence="1 2">
    <name type="scientific">Chrysochromulina tobinii</name>
    <dbReference type="NCBI Taxonomy" id="1460289"/>
    <lineage>
        <taxon>Eukaryota</taxon>
        <taxon>Haptista</taxon>
        <taxon>Haptophyta</taxon>
        <taxon>Prymnesiophyceae</taxon>
        <taxon>Prymnesiales</taxon>
        <taxon>Chrysochromulinaceae</taxon>
        <taxon>Chrysochromulina</taxon>
    </lineage>
</organism>